<sequence>MNKFRRSLSEVGNRDGGSQRRGISHFGEFLLFYVMPSPWWLAFLMLALSGHQALADTVTVSPTAPSVAADAGSVEITLTYSRGVNEQQSGELFVTWETNDGTATASVDYIGVSGGGLFDRVEGPLTQTEVISIPIVNNPDLTAPRTFTLNLTCDESFSESPCPSDVFPTSTVTITITPVSTTQPPTPTPLGELPGLTENERSVASALIGACDGATGELAQRCSDLLGSELSDAEKIAALSQITPEQVASQTSTPLRIGTGRMANLRQRLTQLRHGGGGLDLAMNIDGRNISYAQLARALGKESGGAAGDSPDDPLRDGPLGFFVQGRFNGGDRDGTREERGYRFTSGGVTVGADYRLTDQLVLGLAFGYDGTSSVFSQDSGAMDTDSYHGSFYGSYYLPQDFYVDWIGNFTRHDYDMKRNIRYSGFSSRARSNPEGNQYGFAVSVGKDFAISEWSLNPYLRMEYAKLQIDAYQERGGGGLGLAFSSQDDHSLTTDLGAQIGRSFSLPWGVLTPSIRFEWEHQYQNGSRDIRGRFVDAAPGTGGFTISNSVPDRDYFNLGGSLAATLPGGNAAFLRYETRLGQRTVSSHIVEAGVRISF</sequence>
<dbReference type="Gene3D" id="2.60.40.2030">
    <property type="match status" value="1"/>
</dbReference>
<keyword evidence="1" id="KW-1133">Transmembrane helix</keyword>
<dbReference type="SUPFAM" id="SSF103515">
    <property type="entry name" value="Autotransporter"/>
    <property type="match status" value="1"/>
</dbReference>
<dbReference type="InterPro" id="IPR006315">
    <property type="entry name" value="OM_autotransptr_brl_dom"/>
</dbReference>
<evidence type="ECO:0000256" key="1">
    <source>
        <dbReference type="SAM" id="Phobius"/>
    </source>
</evidence>
<feature type="domain" description="Autotransporter" evidence="2">
    <location>
        <begin position="315"/>
        <end position="598"/>
    </location>
</feature>
<protein>
    <submittedName>
        <fullName evidence="3">Outer membrane autotransporter protein</fullName>
    </submittedName>
</protein>
<feature type="transmembrane region" description="Helical" evidence="1">
    <location>
        <begin position="29"/>
        <end position="48"/>
    </location>
</feature>
<evidence type="ECO:0000313" key="3">
    <source>
        <dbReference type="EMBL" id="CAI8855812.1"/>
    </source>
</evidence>
<gene>
    <name evidence="3" type="ORF">MSZNOR_2600</name>
</gene>
<dbReference type="RefSeq" id="WP_317963220.1">
    <property type="nucleotide sequence ID" value="NZ_OX458333.1"/>
</dbReference>
<dbReference type="SUPFAM" id="SSF141072">
    <property type="entry name" value="CalX-like"/>
    <property type="match status" value="1"/>
</dbReference>
<evidence type="ECO:0000313" key="4">
    <source>
        <dbReference type="Proteomes" id="UP001162030"/>
    </source>
</evidence>
<evidence type="ECO:0000259" key="2">
    <source>
        <dbReference type="PROSITE" id="PS51208"/>
    </source>
</evidence>
<dbReference type="InterPro" id="IPR036709">
    <property type="entry name" value="Autotransporte_beta_dom_sf"/>
</dbReference>
<reference evidence="3 4" key="1">
    <citation type="submission" date="2023-03" db="EMBL/GenBank/DDBJ databases">
        <authorList>
            <person name="Pearce D."/>
        </authorList>
    </citation>
    <scope>NUCLEOTIDE SEQUENCE [LARGE SCALE GENOMIC DNA]</scope>
    <source>
        <strain evidence="3">Msz</strain>
    </source>
</reference>
<accession>A0ABN8X3M8</accession>
<proteinExistence type="predicted"/>
<keyword evidence="4" id="KW-1185">Reference proteome</keyword>
<dbReference type="InterPro" id="IPR005546">
    <property type="entry name" value="Autotransporte_beta"/>
</dbReference>
<dbReference type="SMART" id="SM00869">
    <property type="entry name" value="Autotransporter"/>
    <property type="match status" value="1"/>
</dbReference>
<name>A0ABN8X3M8_9GAMM</name>
<dbReference type="EMBL" id="OX458333">
    <property type="protein sequence ID" value="CAI8855812.1"/>
    <property type="molecule type" value="Genomic_DNA"/>
</dbReference>
<organism evidence="3 4">
    <name type="scientific">Methylocaldum szegediense</name>
    <dbReference type="NCBI Taxonomy" id="73780"/>
    <lineage>
        <taxon>Bacteria</taxon>
        <taxon>Pseudomonadati</taxon>
        <taxon>Pseudomonadota</taxon>
        <taxon>Gammaproteobacteria</taxon>
        <taxon>Methylococcales</taxon>
        <taxon>Methylococcaceae</taxon>
        <taxon>Methylocaldum</taxon>
    </lineage>
</organism>
<dbReference type="Proteomes" id="UP001162030">
    <property type="component" value="Chromosome"/>
</dbReference>
<dbReference type="Gene3D" id="2.40.128.130">
    <property type="entry name" value="Autotransporter beta-domain"/>
    <property type="match status" value="1"/>
</dbReference>
<keyword evidence="1" id="KW-0472">Membrane</keyword>
<dbReference type="Pfam" id="PF03797">
    <property type="entry name" value="Autotransporter"/>
    <property type="match status" value="1"/>
</dbReference>
<dbReference type="InterPro" id="IPR038081">
    <property type="entry name" value="CalX-like_sf"/>
</dbReference>
<keyword evidence="1" id="KW-0812">Transmembrane</keyword>
<dbReference type="PROSITE" id="PS51208">
    <property type="entry name" value="AUTOTRANSPORTER"/>
    <property type="match status" value="1"/>
</dbReference>
<dbReference type="NCBIfam" id="TIGR01414">
    <property type="entry name" value="autotrans_barl"/>
    <property type="match status" value="1"/>
</dbReference>